<organism evidence="10 11">
    <name type="scientific">Heterodera schachtii</name>
    <name type="common">Sugarbeet cyst nematode worm</name>
    <name type="synonym">Tylenchus schachtii</name>
    <dbReference type="NCBI Taxonomy" id="97005"/>
    <lineage>
        <taxon>Eukaryota</taxon>
        <taxon>Metazoa</taxon>
        <taxon>Ecdysozoa</taxon>
        <taxon>Nematoda</taxon>
        <taxon>Chromadorea</taxon>
        <taxon>Rhabditida</taxon>
        <taxon>Tylenchina</taxon>
        <taxon>Tylenchomorpha</taxon>
        <taxon>Tylenchoidea</taxon>
        <taxon>Heteroderidae</taxon>
        <taxon>Heteroderinae</taxon>
        <taxon>Heterodera</taxon>
    </lineage>
</organism>
<evidence type="ECO:0000256" key="7">
    <source>
        <dbReference type="SAM" id="Coils"/>
    </source>
</evidence>
<evidence type="ECO:0000256" key="6">
    <source>
        <dbReference type="RuleBase" id="RU000682"/>
    </source>
</evidence>
<dbReference type="InterPro" id="IPR017970">
    <property type="entry name" value="Homeobox_CS"/>
</dbReference>
<feature type="DNA-binding region" description="Homeobox" evidence="5">
    <location>
        <begin position="3"/>
        <end position="62"/>
    </location>
</feature>
<dbReference type="PROSITE" id="PS50071">
    <property type="entry name" value="HOMEOBOX_2"/>
    <property type="match status" value="3"/>
</dbReference>
<evidence type="ECO:0000256" key="5">
    <source>
        <dbReference type="PROSITE-ProRule" id="PRU00108"/>
    </source>
</evidence>
<evidence type="ECO:0000256" key="1">
    <source>
        <dbReference type="ARBA" id="ARBA00004123"/>
    </source>
</evidence>
<keyword evidence="3 5" id="KW-0371">Homeobox</keyword>
<proteinExistence type="predicted"/>
<dbReference type="Pfam" id="PF00046">
    <property type="entry name" value="Homeodomain"/>
    <property type="match status" value="3"/>
</dbReference>
<dbReference type="EMBL" id="JBICCN010000037">
    <property type="protein sequence ID" value="KAL3099949.1"/>
    <property type="molecule type" value="Genomic_DNA"/>
</dbReference>
<dbReference type="SUPFAM" id="SSF46689">
    <property type="entry name" value="Homeodomain-like"/>
    <property type="match status" value="3"/>
</dbReference>
<feature type="DNA-binding region" description="Homeobox" evidence="5">
    <location>
        <begin position="70"/>
        <end position="129"/>
    </location>
</feature>
<evidence type="ECO:0000313" key="10">
    <source>
        <dbReference type="EMBL" id="KAL3099949.1"/>
    </source>
</evidence>
<comment type="subcellular location">
    <subcellularLocation>
        <location evidence="1 5 6">Nucleus</location>
    </subcellularLocation>
</comment>
<feature type="domain" description="Homeobox" evidence="9">
    <location>
        <begin position="156"/>
        <end position="216"/>
    </location>
</feature>
<name>A0ABD2KB14_HETSC</name>
<dbReference type="AlphaFoldDB" id="A0ABD2KB14"/>
<keyword evidence="7" id="KW-0175">Coiled coil</keyword>
<dbReference type="PANTHER" id="PTHR24329">
    <property type="entry name" value="HOMEOBOX PROTEIN ARISTALESS"/>
    <property type="match status" value="1"/>
</dbReference>
<dbReference type="PROSITE" id="PS00027">
    <property type="entry name" value="HOMEOBOX_1"/>
    <property type="match status" value="1"/>
</dbReference>
<accession>A0ABD2KB14</accession>
<sequence>MSTLAKQEEYTSDQWNELESEFEKIKYPDDYTREEFAKEMGLTAEQVNKWFQSRRSRERNRERLADYLAQLEKKHFISSERLAKLESEFEKTKYPDISMRKKMAEENRLTEKQVKIWFRNRRDQWKLQGAEETLGDQHEKQKLQQKEDKTETTEQTVAETKQQNLSADQLDILKGAFEERKYPDIFMLEELARETGITVDQIQVWFQKRRAQHRREEREENAKHKLEKNVCENEQSHVQSTPNAIGLASVGCTSISAVRGRAKCRRLIFHAVTFPVNAVAKLAKKVRSVKCALANKGKNKKE</sequence>
<feature type="domain" description="Homeobox" evidence="9">
    <location>
        <begin position="1"/>
        <end position="61"/>
    </location>
</feature>
<evidence type="ECO:0000256" key="8">
    <source>
        <dbReference type="SAM" id="MobiDB-lite"/>
    </source>
</evidence>
<dbReference type="GO" id="GO:0003677">
    <property type="term" value="F:DNA binding"/>
    <property type="evidence" value="ECO:0007669"/>
    <property type="project" value="UniProtKB-UniRule"/>
</dbReference>
<evidence type="ECO:0000256" key="3">
    <source>
        <dbReference type="ARBA" id="ARBA00023155"/>
    </source>
</evidence>
<evidence type="ECO:0000256" key="2">
    <source>
        <dbReference type="ARBA" id="ARBA00023125"/>
    </source>
</evidence>
<feature type="DNA-binding region" description="Homeobox" evidence="5">
    <location>
        <begin position="158"/>
        <end position="217"/>
    </location>
</feature>
<gene>
    <name evidence="10" type="ORF">niasHS_001875</name>
</gene>
<dbReference type="InterPro" id="IPR009057">
    <property type="entry name" value="Homeodomain-like_sf"/>
</dbReference>
<evidence type="ECO:0000259" key="9">
    <source>
        <dbReference type="PROSITE" id="PS50071"/>
    </source>
</evidence>
<protein>
    <recommendedName>
        <fullName evidence="9">Homeobox domain-containing protein</fullName>
    </recommendedName>
</protein>
<dbReference type="CDD" id="cd00086">
    <property type="entry name" value="homeodomain"/>
    <property type="match status" value="3"/>
</dbReference>
<keyword evidence="11" id="KW-1185">Reference proteome</keyword>
<evidence type="ECO:0000256" key="4">
    <source>
        <dbReference type="ARBA" id="ARBA00023242"/>
    </source>
</evidence>
<reference evidence="10 11" key="1">
    <citation type="submission" date="2024-10" db="EMBL/GenBank/DDBJ databases">
        <authorList>
            <person name="Kim D."/>
        </authorList>
    </citation>
    <scope>NUCLEOTIDE SEQUENCE [LARGE SCALE GENOMIC DNA]</scope>
    <source>
        <strain evidence="10">Taebaek</strain>
    </source>
</reference>
<keyword evidence="4 5" id="KW-0539">Nucleus</keyword>
<feature type="coiled-coil region" evidence="7">
    <location>
        <begin position="54"/>
        <end position="88"/>
    </location>
</feature>
<dbReference type="InterPro" id="IPR001356">
    <property type="entry name" value="HD"/>
</dbReference>
<feature type="region of interest" description="Disordered" evidence="8">
    <location>
        <begin position="130"/>
        <end position="159"/>
    </location>
</feature>
<comment type="caution">
    <text evidence="10">The sequence shown here is derived from an EMBL/GenBank/DDBJ whole genome shotgun (WGS) entry which is preliminary data.</text>
</comment>
<dbReference type="InterPro" id="IPR050649">
    <property type="entry name" value="Paired_Homeobox_TFs"/>
</dbReference>
<dbReference type="GO" id="GO:0005634">
    <property type="term" value="C:nucleus"/>
    <property type="evidence" value="ECO:0007669"/>
    <property type="project" value="UniProtKB-SubCell"/>
</dbReference>
<feature type="domain" description="Homeobox" evidence="9">
    <location>
        <begin position="68"/>
        <end position="128"/>
    </location>
</feature>
<dbReference type="Proteomes" id="UP001620645">
    <property type="component" value="Unassembled WGS sequence"/>
</dbReference>
<evidence type="ECO:0000313" key="11">
    <source>
        <dbReference type="Proteomes" id="UP001620645"/>
    </source>
</evidence>
<dbReference type="Gene3D" id="1.10.10.60">
    <property type="entry name" value="Homeodomain-like"/>
    <property type="match status" value="3"/>
</dbReference>
<feature type="compositionally biased region" description="Basic and acidic residues" evidence="8">
    <location>
        <begin position="135"/>
        <end position="152"/>
    </location>
</feature>
<dbReference type="SMART" id="SM00389">
    <property type="entry name" value="HOX"/>
    <property type="match status" value="3"/>
</dbReference>
<dbReference type="PANTHER" id="PTHR24329:SF543">
    <property type="entry name" value="FI01017P-RELATED"/>
    <property type="match status" value="1"/>
</dbReference>
<keyword evidence="2 5" id="KW-0238">DNA-binding</keyword>